<dbReference type="RefSeq" id="WP_132016236.1">
    <property type="nucleotide sequence ID" value="NZ_SLUN01000033.1"/>
</dbReference>
<gene>
    <name evidence="5" type="ORF">EDC14_103340</name>
</gene>
<evidence type="ECO:0000313" key="6">
    <source>
        <dbReference type="Proteomes" id="UP000295008"/>
    </source>
</evidence>
<dbReference type="GO" id="GO:0008173">
    <property type="term" value="F:RNA methyltransferase activity"/>
    <property type="evidence" value="ECO:0007669"/>
    <property type="project" value="InterPro"/>
</dbReference>
<dbReference type="GO" id="GO:0006396">
    <property type="term" value="P:RNA processing"/>
    <property type="evidence" value="ECO:0007669"/>
    <property type="project" value="InterPro"/>
</dbReference>
<dbReference type="InterPro" id="IPR029026">
    <property type="entry name" value="tRNA_m1G_MTases_N"/>
</dbReference>
<dbReference type="GO" id="GO:0005737">
    <property type="term" value="C:cytoplasm"/>
    <property type="evidence" value="ECO:0007669"/>
    <property type="project" value="UniProtKB-ARBA"/>
</dbReference>
<dbReference type="InterPro" id="IPR053888">
    <property type="entry name" value="MRM3-like_sub_bind"/>
</dbReference>
<comment type="caution">
    <text evidence="5">The sequence shown here is derived from an EMBL/GenBank/DDBJ whole genome shotgun (WGS) entry which is preliminary data.</text>
</comment>
<dbReference type="AlphaFoldDB" id="A0A4R1R7E7"/>
<dbReference type="OrthoDB" id="9794400at2"/>
<dbReference type="Pfam" id="PF22435">
    <property type="entry name" value="MRM3-like_sub_bind"/>
    <property type="match status" value="1"/>
</dbReference>
<proteinExistence type="inferred from homology"/>
<dbReference type="PANTHER" id="PTHR43191">
    <property type="entry name" value="RRNA METHYLTRANSFERASE 3"/>
    <property type="match status" value="1"/>
</dbReference>
<dbReference type="Pfam" id="PF00588">
    <property type="entry name" value="SpoU_methylase"/>
    <property type="match status" value="1"/>
</dbReference>
<dbReference type="Gene3D" id="3.40.1280.10">
    <property type="match status" value="1"/>
</dbReference>
<dbReference type="SUPFAM" id="SSF55315">
    <property type="entry name" value="L30e-like"/>
    <property type="match status" value="1"/>
</dbReference>
<dbReference type="GO" id="GO:0032259">
    <property type="term" value="P:methylation"/>
    <property type="evidence" value="ECO:0007669"/>
    <property type="project" value="UniProtKB-KW"/>
</dbReference>
<dbReference type="CDD" id="cd18095">
    <property type="entry name" value="SpoU-like_rRNA-MTase"/>
    <property type="match status" value="1"/>
</dbReference>
<organism evidence="5 6">
    <name type="scientific">Hydrogenispora ethanolica</name>
    <dbReference type="NCBI Taxonomy" id="1082276"/>
    <lineage>
        <taxon>Bacteria</taxon>
        <taxon>Bacillati</taxon>
        <taxon>Bacillota</taxon>
        <taxon>Hydrogenispora</taxon>
    </lineage>
</organism>
<evidence type="ECO:0000259" key="4">
    <source>
        <dbReference type="SMART" id="SM00967"/>
    </source>
</evidence>
<evidence type="ECO:0000256" key="1">
    <source>
        <dbReference type="ARBA" id="ARBA00007228"/>
    </source>
</evidence>
<reference evidence="5 6" key="1">
    <citation type="submission" date="2019-03" db="EMBL/GenBank/DDBJ databases">
        <title>Genomic Encyclopedia of Type Strains, Phase IV (KMG-IV): sequencing the most valuable type-strain genomes for metagenomic binning, comparative biology and taxonomic classification.</title>
        <authorList>
            <person name="Goeker M."/>
        </authorList>
    </citation>
    <scope>NUCLEOTIDE SEQUENCE [LARGE SCALE GENOMIC DNA]</scope>
    <source>
        <strain evidence="5 6">LX-B</strain>
    </source>
</reference>
<dbReference type="SUPFAM" id="SSF75217">
    <property type="entry name" value="alpha/beta knot"/>
    <property type="match status" value="1"/>
</dbReference>
<sequence>MITSNSNSTIKLVKSLHHKKGRDEHKLFLAEGIHLVQEALQAGWKVQFYLWTAKLGESVEGRELLERLQTVAPGYEVNEAVFKGAAETESPTGIIAVLPLPAPVEFDLSDVSLGLIVDGVQDPGNIGTIIRTAWASGIRKLIFTPKTADPYQGKVVRSSMGGIFNVRIFRNEPPGSIIAAAGQKRIQVVAGDVRADRTYFEADLTVPTLILIGSEGRGIAPDWENFSIQNVLIPQPGKAESLNVAVSAGILIYEALRQRLNMDTCKS</sequence>
<dbReference type="InterPro" id="IPR051259">
    <property type="entry name" value="rRNA_Methyltransferase"/>
</dbReference>
<dbReference type="InterPro" id="IPR001537">
    <property type="entry name" value="SpoU_MeTrfase"/>
</dbReference>
<keyword evidence="2 5" id="KW-0489">Methyltransferase</keyword>
<evidence type="ECO:0000256" key="2">
    <source>
        <dbReference type="ARBA" id="ARBA00022603"/>
    </source>
</evidence>
<dbReference type="PANTHER" id="PTHR43191:SF2">
    <property type="entry name" value="RRNA METHYLTRANSFERASE 3, MITOCHONDRIAL"/>
    <property type="match status" value="1"/>
</dbReference>
<dbReference type="Gene3D" id="3.30.1330.30">
    <property type="match status" value="1"/>
</dbReference>
<accession>A0A4R1R7E7</accession>
<dbReference type="Proteomes" id="UP000295008">
    <property type="component" value="Unassembled WGS sequence"/>
</dbReference>
<evidence type="ECO:0000256" key="3">
    <source>
        <dbReference type="ARBA" id="ARBA00022679"/>
    </source>
</evidence>
<dbReference type="InterPro" id="IPR029064">
    <property type="entry name" value="Ribosomal_eL30-like_sf"/>
</dbReference>
<evidence type="ECO:0000313" key="5">
    <source>
        <dbReference type="EMBL" id="TCL61534.1"/>
    </source>
</evidence>
<dbReference type="InterPro" id="IPR029028">
    <property type="entry name" value="Alpha/beta_knot_MTases"/>
</dbReference>
<dbReference type="SMART" id="SM00967">
    <property type="entry name" value="SpoU_sub_bind"/>
    <property type="match status" value="1"/>
</dbReference>
<protein>
    <submittedName>
        <fullName evidence="5">TrmH family RNA methyltransferase</fullName>
    </submittedName>
</protein>
<name>A0A4R1R7E7_HYDET</name>
<keyword evidence="3 5" id="KW-0808">Transferase</keyword>
<dbReference type="GO" id="GO:0003723">
    <property type="term" value="F:RNA binding"/>
    <property type="evidence" value="ECO:0007669"/>
    <property type="project" value="InterPro"/>
</dbReference>
<feature type="domain" description="RNA 2-O ribose methyltransferase substrate binding" evidence="4">
    <location>
        <begin position="29"/>
        <end position="104"/>
    </location>
</feature>
<keyword evidence="6" id="KW-1185">Reference proteome</keyword>
<dbReference type="EMBL" id="SLUN01000033">
    <property type="protein sequence ID" value="TCL61534.1"/>
    <property type="molecule type" value="Genomic_DNA"/>
</dbReference>
<comment type="similarity">
    <text evidence="1">Belongs to the class IV-like SAM-binding methyltransferase superfamily. RNA methyltransferase TrmH family.</text>
</comment>
<dbReference type="InterPro" id="IPR013123">
    <property type="entry name" value="SpoU_subst-bd"/>
</dbReference>